<keyword evidence="2" id="KW-1185">Reference proteome</keyword>
<dbReference type="EMBL" id="MPGH01000014">
    <property type="protein sequence ID" value="OLN96798.1"/>
    <property type="molecule type" value="Genomic_DNA"/>
</dbReference>
<accession>A0A1Q8S5R2</accession>
<evidence type="ECO:0000313" key="2">
    <source>
        <dbReference type="Proteomes" id="UP000186583"/>
    </source>
</evidence>
<reference evidence="1 2" key="1">
    <citation type="submission" date="2016-11" db="EMBL/GenBank/DDBJ databases">
        <title>Draft Genome Assembly of Colletotrichum chlorophyti a pathogen of herbaceous plants.</title>
        <authorList>
            <person name="Gan P."/>
            <person name="Narusaka M."/>
            <person name="Tsushima A."/>
            <person name="Narusaka Y."/>
            <person name="Takano Y."/>
            <person name="Shirasu K."/>
        </authorList>
    </citation>
    <scope>NUCLEOTIDE SEQUENCE [LARGE SCALE GENOMIC DNA]</scope>
    <source>
        <strain evidence="1 2">NTL11</strain>
    </source>
</reference>
<proteinExistence type="predicted"/>
<protein>
    <submittedName>
        <fullName evidence="1">Uncharacterized protein</fullName>
    </submittedName>
</protein>
<dbReference type="STRING" id="708187.A0A1Q8S5R2"/>
<dbReference type="OrthoDB" id="288942at2759"/>
<dbReference type="AlphaFoldDB" id="A0A1Q8S5R2"/>
<evidence type="ECO:0000313" key="1">
    <source>
        <dbReference type="EMBL" id="OLN96798.1"/>
    </source>
</evidence>
<gene>
    <name evidence="1" type="ORF">CCHL11_02286</name>
</gene>
<dbReference type="Proteomes" id="UP000186583">
    <property type="component" value="Unassembled WGS sequence"/>
</dbReference>
<sequence>MATMIDNEQSATPIDCQLQSPLFNVLPGEIRNEIFALALVQFEDDENAYPVDSYWRRPGFSGPYKSSSSLLQTRKRAHLEGQKGWSGDGAFDRFFDTLTPQQSEVLQYVRLFTQMFWLEDGSCLNRLFRHPNFRPAKLTMTIRYSDWWFWEDDEPLRMSEYWLAQFCGSPGLRELKVEYETVSRKKKEMMKIVERNKKWRLAIEGEDGPLSAEGTSLVEWKWTGMSRFEGREWLHHGGADTMEYVVVTDTWRYLDLPTG</sequence>
<name>A0A1Q8S5R2_9PEZI</name>
<comment type="caution">
    <text evidence="1">The sequence shown here is derived from an EMBL/GenBank/DDBJ whole genome shotgun (WGS) entry which is preliminary data.</text>
</comment>
<organism evidence="1 2">
    <name type="scientific">Colletotrichum chlorophyti</name>
    <dbReference type="NCBI Taxonomy" id="708187"/>
    <lineage>
        <taxon>Eukaryota</taxon>
        <taxon>Fungi</taxon>
        <taxon>Dikarya</taxon>
        <taxon>Ascomycota</taxon>
        <taxon>Pezizomycotina</taxon>
        <taxon>Sordariomycetes</taxon>
        <taxon>Hypocreomycetidae</taxon>
        <taxon>Glomerellales</taxon>
        <taxon>Glomerellaceae</taxon>
        <taxon>Colletotrichum</taxon>
    </lineage>
</organism>